<dbReference type="SUPFAM" id="SSF55797">
    <property type="entry name" value="PR-1-like"/>
    <property type="match status" value="1"/>
</dbReference>
<dbReference type="AlphaFoldDB" id="A0A1D9P4R3"/>
<feature type="domain" description="SCP" evidence="1">
    <location>
        <begin position="36"/>
        <end position="148"/>
    </location>
</feature>
<dbReference type="OrthoDB" id="9783944at2"/>
<organism evidence="2 3">
    <name type="scientific">Butyrivibrio hungatei</name>
    <dbReference type="NCBI Taxonomy" id="185008"/>
    <lineage>
        <taxon>Bacteria</taxon>
        <taxon>Bacillati</taxon>
        <taxon>Bacillota</taxon>
        <taxon>Clostridia</taxon>
        <taxon>Lachnospirales</taxon>
        <taxon>Lachnospiraceae</taxon>
        <taxon>Butyrivibrio</taxon>
    </lineage>
</organism>
<gene>
    <name evidence="2" type="ORF">bhn_I2441</name>
</gene>
<dbReference type="RefSeq" id="WP_071177071.1">
    <property type="nucleotide sequence ID" value="NZ_CP017831.1"/>
</dbReference>
<dbReference type="InterPro" id="IPR014044">
    <property type="entry name" value="CAP_dom"/>
</dbReference>
<dbReference type="CDD" id="cd05379">
    <property type="entry name" value="CAP_bacterial"/>
    <property type="match status" value="1"/>
</dbReference>
<dbReference type="Pfam" id="PF00188">
    <property type="entry name" value="CAP"/>
    <property type="match status" value="1"/>
</dbReference>
<dbReference type="Gene3D" id="3.40.33.10">
    <property type="entry name" value="CAP"/>
    <property type="match status" value="1"/>
</dbReference>
<evidence type="ECO:0000259" key="1">
    <source>
        <dbReference type="Pfam" id="PF00188"/>
    </source>
</evidence>
<accession>A0A1D9P4R3</accession>
<sequence>MRKKNIRTLIMLTTIVLMLFGAYSFECKAAGADDVLAYMNAARAEAGLPAYTVDETLQEAATTRAAECASRFSHTRPNGKAWHTVSSAAKGENLAHARNEEQSNPENVVLAWLLSPKHQANVMRKSFSSVGIAYYDNGNGDIYIACEFK</sequence>
<dbReference type="EMBL" id="CP017831">
    <property type="protein sequence ID" value="AOZ97473.1"/>
    <property type="molecule type" value="Genomic_DNA"/>
</dbReference>
<name>A0A1D9P4R3_9FIRM</name>
<evidence type="ECO:0000313" key="2">
    <source>
        <dbReference type="EMBL" id="AOZ97473.1"/>
    </source>
</evidence>
<proteinExistence type="predicted"/>
<keyword evidence="3" id="KW-1185">Reference proteome</keyword>
<dbReference type="PANTHER" id="PTHR31157">
    <property type="entry name" value="SCP DOMAIN-CONTAINING PROTEIN"/>
    <property type="match status" value="1"/>
</dbReference>
<dbReference type="InterPro" id="IPR035940">
    <property type="entry name" value="CAP_sf"/>
</dbReference>
<dbReference type="Proteomes" id="UP000179284">
    <property type="component" value="Chromosome I"/>
</dbReference>
<protein>
    <recommendedName>
        <fullName evidence="1">SCP domain-containing protein</fullName>
    </recommendedName>
</protein>
<evidence type="ECO:0000313" key="3">
    <source>
        <dbReference type="Proteomes" id="UP000179284"/>
    </source>
</evidence>
<dbReference type="PANTHER" id="PTHR31157:SF1">
    <property type="entry name" value="SCP DOMAIN-CONTAINING PROTEIN"/>
    <property type="match status" value="1"/>
</dbReference>
<dbReference type="KEGG" id="bhu:bhn_I2441"/>
<reference evidence="3" key="1">
    <citation type="submission" date="2016-10" db="EMBL/GenBank/DDBJ databases">
        <title>The complete genome sequence of the rumen bacterium Butyrivibrio hungatei MB2003.</title>
        <authorList>
            <person name="Palevich N."/>
            <person name="Kelly W.J."/>
            <person name="Leahy S.C."/>
            <person name="Altermann E."/>
            <person name="Rakonjac J."/>
            <person name="Attwood G.T."/>
        </authorList>
    </citation>
    <scope>NUCLEOTIDE SEQUENCE [LARGE SCALE GENOMIC DNA]</scope>
    <source>
        <strain evidence="3">MB2003</strain>
    </source>
</reference>